<proteinExistence type="predicted"/>
<dbReference type="EMBL" id="APWK03000028">
    <property type="protein sequence ID" value="PHH54397.1"/>
    <property type="molecule type" value="Genomic_DNA"/>
</dbReference>
<dbReference type="Proteomes" id="UP000222788">
    <property type="component" value="Unassembled WGS sequence"/>
</dbReference>
<feature type="domain" description="Gamma-glutamylcyclotransferase AIG2-like" evidence="2">
    <location>
        <begin position="73"/>
        <end position="172"/>
    </location>
</feature>
<evidence type="ECO:0000313" key="3">
    <source>
        <dbReference type="EMBL" id="PHH54397.1"/>
    </source>
</evidence>
<keyword evidence="4" id="KW-1185">Reference proteome</keyword>
<evidence type="ECO:0000259" key="2">
    <source>
        <dbReference type="Pfam" id="PF06094"/>
    </source>
</evidence>
<dbReference type="Pfam" id="PF06094">
    <property type="entry name" value="GGACT"/>
    <property type="match status" value="1"/>
</dbReference>
<dbReference type="CDD" id="cd06661">
    <property type="entry name" value="GGCT_like"/>
    <property type="match status" value="1"/>
</dbReference>
<reference evidence="3 4" key="1">
    <citation type="journal article" date="2013" name="Fungal Biol.">
        <title>Analysis of microsatellite markers in the genome of the plant pathogen Ceratocystis fimbriata.</title>
        <authorList>
            <person name="Simpson M.C."/>
            <person name="Wilken P.M."/>
            <person name="Coetzee M.P."/>
            <person name="Wingfield M.J."/>
            <person name="Wingfield B.D."/>
        </authorList>
    </citation>
    <scope>NUCLEOTIDE SEQUENCE [LARGE SCALE GENOMIC DNA]</scope>
    <source>
        <strain evidence="3 4">CBS 114723</strain>
    </source>
</reference>
<dbReference type="InterPro" id="IPR009288">
    <property type="entry name" value="AIG2-like_dom"/>
</dbReference>
<gene>
    <name evidence="3" type="ORF">CFIMG_000659RA</name>
</gene>
<protein>
    <recommendedName>
        <fullName evidence="2">Gamma-glutamylcyclotransferase AIG2-like domain-containing protein</fullName>
    </recommendedName>
</protein>
<dbReference type="InterPro" id="IPR013024">
    <property type="entry name" value="GGCT-like"/>
</dbReference>
<accession>A0A2C5X9T1</accession>
<evidence type="ECO:0000313" key="4">
    <source>
        <dbReference type="Proteomes" id="UP000222788"/>
    </source>
</evidence>
<sequence length="271" mass="29392">MSPFAVSKPTNGNPDSGQAKSRAITAKANNNLPSTLYRPLANVTIGSRLAPPPQDPVTLADVRRLWPTSPIPVFIYGSLRDPDILQMASGLSQPPELRPALIRGFESMMWTVFPSAVACEQKSVHAGENSSDSVIYGSCFDASCHSFIAKLSAYEGPMYSLSLCTIELLQGTDSTDVLSQSTAKGRSYRDQKQSPHKSLVRGLIFVAAHNTPVNKGTFDLTRWQQISKQATLMRLVNELAASPPAHLTIPTASVNLNNCPTQRFPIQIAQI</sequence>
<name>A0A2C5X9T1_9PEZI</name>
<dbReference type="Gene3D" id="3.10.490.10">
    <property type="entry name" value="Gamma-glutamyl cyclotransferase-like"/>
    <property type="match status" value="1"/>
</dbReference>
<reference evidence="3 4" key="2">
    <citation type="journal article" date="2013" name="IMA Fungus">
        <title>IMA Genome-F 1: Ceratocystis fimbriata: Draft nuclear genome sequence for the plant pathogen, Ceratocystis fimbriata.</title>
        <authorList>
            <person name="Wilken P.M."/>
            <person name="Steenkamp E.T."/>
            <person name="Wingfield M.J."/>
            <person name="de Beer Z.W."/>
            <person name="Wingfield B.D."/>
        </authorList>
    </citation>
    <scope>NUCLEOTIDE SEQUENCE [LARGE SCALE GENOMIC DNA]</scope>
    <source>
        <strain evidence="3 4">CBS 114723</strain>
    </source>
</reference>
<organism evidence="3 4">
    <name type="scientific">Ceratocystis fimbriata CBS 114723</name>
    <dbReference type="NCBI Taxonomy" id="1035309"/>
    <lineage>
        <taxon>Eukaryota</taxon>
        <taxon>Fungi</taxon>
        <taxon>Dikarya</taxon>
        <taxon>Ascomycota</taxon>
        <taxon>Pezizomycotina</taxon>
        <taxon>Sordariomycetes</taxon>
        <taxon>Hypocreomycetidae</taxon>
        <taxon>Microascales</taxon>
        <taxon>Ceratocystidaceae</taxon>
        <taxon>Ceratocystis</taxon>
    </lineage>
</organism>
<feature type="region of interest" description="Disordered" evidence="1">
    <location>
        <begin position="1"/>
        <end position="20"/>
    </location>
</feature>
<evidence type="ECO:0000256" key="1">
    <source>
        <dbReference type="SAM" id="MobiDB-lite"/>
    </source>
</evidence>
<comment type="caution">
    <text evidence="3">The sequence shown here is derived from an EMBL/GenBank/DDBJ whole genome shotgun (WGS) entry which is preliminary data.</text>
</comment>
<feature type="compositionally biased region" description="Polar residues" evidence="1">
    <location>
        <begin position="8"/>
        <end position="19"/>
    </location>
</feature>
<dbReference type="AlphaFoldDB" id="A0A2C5X9T1"/>
<dbReference type="STRING" id="1035309.A0A2C5X9T1"/>
<dbReference type="OrthoDB" id="3262926at2759"/>